<accession>A0A1I0MH53</accession>
<evidence type="ECO:0000313" key="4">
    <source>
        <dbReference type="Proteomes" id="UP000198518"/>
    </source>
</evidence>
<reference evidence="3 4" key="1">
    <citation type="submission" date="2016-10" db="EMBL/GenBank/DDBJ databases">
        <authorList>
            <person name="de Groot N.N."/>
        </authorList>
    </citation>
    <scope>NUCLEOTIDE SEQUENCE [LARGE SCALE GENOMIC DNA]</scope>
    <source>
        <strain evidence="3 4">CGMCC 1.5337</strain>
    </source>
</reference>
<keyword evidence="2" id="KW-1133">Transmembrane helix</keyword>
<dbReference type="EMBL" id="FOJA01000001">
    <property type="protein sequence ID" value="SEV87080.1"/>
    <property type="molecule type" value="Genomic_DNA"/>
</dbReference>
<dbReference type="Pfam" id="PF23933">
    <property type="entry name" value="DUF7269"/>
    <property type="match status" value="1"/>
</dbReference>
<organism evidence="3 4">
    <name type="scientific">Halobacterium jilantaiense</name>
    <dbReference type="NCBI Taxonomy" id="355548"/>
    <lineage>
        <taxon>Archaea</taxon>
        <taxon>Methanobacteriati</taxon>
        <taxon>Methanobacteriota</taxon>
        <taxon>Stenosarchaea group</taxon>
        <taxon>Halobacteria</taxon>
        <taxon>Halobacteriales</taxon>
        <taxon>Halobacteriaceae</taxon>
        <taxon>Halobacterium</taxon>
    </lineage>
</organism>
<sequence>MTTARETLLGALGVLAAAVAVGVVVGLTPASALGPADSVDATLGTGVLGLGLLAYALHRRRSADGSDDDLLLADHDQSDRDAPGERVDAALARVAADSSGRASTDARALVRERVRVTAERAYAQGAGPGDADAADAVAAGEWTDDRVAAAFLGDERAPRLPLRERLRGWLHPGQAFERRARRAAAAAHALAAEVTE</sequence>
<dbReference type="AlphaFoldDB" id="A0A1I0MH53"/>
<feature type="transmembrane region" description="Helical" evidence="2">
    <location>
        <begin position="42"/>
        <end position="58"/>
    </location>
</feature>
<dbReference type="PROSITE" id="PS51318">
    <property type="entry name" value="TAT"/>
    <property type="match status" value="1"/>
</dbReference>
<evidence type="ECO:0000256" key="2">
    <source>
        <dbReference type="SAM" id="Phobius"/>
    </source>
</evidence>
<dbReference type="InterPro" id="IPR055693">
    <property type="entry name" value="DUF7269"/>
</dbReference>
<evidence type="ECO:0000313" key="3">
    <source>
        <dbReference type="EMBL" id="SEV87080.1"/>
    </source>
</evidence>
<protein>
    <submittedName>
        <fullName evidence="3">Uncharacterized protein</fullName>
    </submittedName>
</protein>
<gene>
    <name evidence="3" type="ORF">SAMN04487945_0022</name>
</gene>
<dbReference type="Proteomes" id="UP000198518">
    <property type="component" value="Unassembled WGS sequence"/>
</dbReference>
<name>A0A1I0MH53_9EURY</name>
<keyword evidence="2" id="KW-0812">Transmembrane</keyword>
<dbReference type="InterPro" id="IPR006311">
    <property type="entry name" value="TAT_signal"/>
</dbReference>
<keyword evidence="2" id="KW-0472">Membrane</keyword>
<dbReference type="STRING" id="355548.SAMN04487945_0022"/>
<keyword evidence="4" id="KW-1185">Reference proteome</keyword>
<feature type="region of interest" description="Disordered" evidence="1">
    <location>
        <begin position="66"/>
        <end position="85"/>
    </location>
</feature>
<dbReference type="RefSeq" id="WP_177170743.1">
    <property type="nucleotide sequence ID" value="NZ_FOJA01000001.1"/>
</dbReference>
<proteinExistence type="predicted"/>
<feature type="compositionally biased region" description="Basic and acidic residues" evidence="1">
    <location>
        <begin position="72"/>
        <end position="85"/>
    </location>
</feature>
<evidence type="ECO:0000256" key="1">
    <source>
        <dbReference type="SAM" id="MobiDB-lite"/>
    </source>
</evidence>